<reference evidence="2" key="1">
    <citation type="submission" date="2016-10" db="EMBL/GenBank/DDBJ databases">
        <authorList>
            <person name="Varghese N."/>
            <person name="Submissions S."/>
        </authorList>
    </citation>
    <scope>NUCLEOTIDE SEQUENCE [LARGE SCALE GENOMIC DNA]</scope>
    <source>
        <strain evidence="2">S6-262</strain>
    </source>
</reference>
<protein>
    <submittedName>
        <fullName evidence="1">Uncharacterized protein</fullName>
    </submittedName>
</protein>
<sequence>MEIIRLPEGEVASETCDCIQIQTTSDGRFELAGSALMKCGDSDVTESVSITGGQPYATYEAAEAAGLAWANELCVEQVHVARSRGDEELPDIYDRPEE</sequence>
<dbReference type="AlphaFoldDB" id="A0A1H7Z8D5"/>
<organism evidence="1 2">
    <name type="scientific">Sphingomonas gellani</name>
    <dbReference type="NCBI Taxonomy" id="1166340"/>
    <lineage>
        <taxon>Bacteria</taxon>
        <taxon>Pseudomonadati</taxon>
        <taxon>Pseudomonadota</taxon>
        <taxon>Alphaproteobacteria</taxon>
        <taxon>Sphingomonadales</taxon>
        <taxon>Sphingomonadaceae</taxon>
        <taxon>Sphingomonas</taxon>
    </lineage>
</organism>
<dbReference type="OrthoDB" id="7574122at2"/>
<name>A0A1H7Z8D5_9SPHN</name>
<dbReference type="EMBL" id="FOCF01000001">
    <property type="protein sequence ID" value="SEM54535.1"/>
    <property type="molecule type" value="Genomic_DNA"/>
</dbReference>
<dbReference type="RefSeq" id="WP_139197962.1">
    <property type="nucleotide sequence ID" value="NZ_FOCF01000001.1"/>
</dbReference>
<proteinExistence type="predicted"/>
<keyword evidence="2" id="KW-1185">Reference proteome</keyword>
<dbReference type="Proteomes" id="UP000199206">
    <property type="component" value="Unassembled WGS sequence"/>
</dbReference>
<evidence type="ECO:0000313" key="1">
    <source>
        <dbReference type="EMBL" id="SEM54535.1"/>
    </source>
</evidence>
<evidence type="ECO:0000313" key="2">
    <source>
        <dbReference type="Proteomes" id="UP000199206"/>
    </source>
</evidence>
<accession>A0A1H7Z8D5</accession>
<gene>
    <name evidence="1" type="ORF">SAMN05192583_0576</name>
</gene>